<proteinExistence type="predicted"/>
<organism evidence="1 2">
    <name type="scientific">Saccharopolyspora montiporae</name>
    <dbReference type="NCBI Taxonomy" id="2781240"/>
    <lineage>
        <taxon>Bacteria</taxon>
        <taxon>Bacillati</taxon>
        <taxon>Actinomycetota</taxon>
        <taxon>Actinomycetes</taxon>
        <taxon>Pseudonocardiales</taxon>
        <taxon>Pseudonocardiaceae</taxon>
        <taxon>Saccharopolyspora</taxon>
    </lineage>
</organism>
<dbReference type="GO" id="GO:0019301">
    <property type="term" value="P:rhamnose catabolic process"/>
    <property type="evidence" value="ECO:0007669"/>
    <property type="project" value="TreeGrafter"/>
</dbReference>
<dbReference type="PANTHER" id="PTHR34389">
    <property type="entry name" value="L-RHAMNOSE MUTAROTASE"/>
    <property type="match status" value="1"/>
</dbReference>
<reference evidence="1" key="1">
    <citation type="submission" date="2020-10" db="EMBL/GenBank/DDBJ databases">
        <title>Diversity and distribution of actinomycetes associated with coral in the coast of Hainan.</title>
        <authorList>
            <person name="Li F."/>
        </authorList>
    </citation>
    <scope>NUCLEOTIDE SEQUENCE</scope>
    <source>
        <strain evidence="1">HNM0983</strain>
    </source>
</reference>
<dbReference type="InterPro" id="IPR011008">
    <property type="entry name" value="Dimeric_a/b-barrel"/>
</dbReference>
<evidence type="ECO:0000313" key="1">
    <source>
        <dbReference type="EMBL" id="MBE9375282.1"/>
    </source>
</evidence>
<dbReference type="GO" id="GO:0016857">
    <property type="term" value="F:racemase and epimerase activity, acting on carbohydrates and derivatives"/>
    <property type="evidence" value="ECO:0007669"/>
    <property type="project" value="InterPro"/>
</dbReference>
<keyword evidence="2" id="KW-1185">Reference proteome</keyword>
<dbReference type="SUPFAM" id="SSF54909">
    <property type="entry name" value="Dimeric alpha+beta barrel"/>
    <property type="match status" value="1"/>
</dbReference>
<dbReference type="Proteomes" id="UP000598360">
    <property type="component" value="Unassembled WGS sequence"/>
</dbReference>
<name>A0A929BD26_9PSEU</name>
<comment type="caution">
    <text evidence="1">The sequence shown here is derived from an EMBL/GenBank/DDBJ whole genome shotgun (WGS) entry which is preliminary data.</text>
</comment>
<dbReference type="AlphaFoldDB" id="A0A929BD26"/>
<accession>A0A929BD26</accession>
<gene>
    <name evidence="1" type="ORF">IQ251_12590</name>
</gene>
<dbReference type="Pfam" id="PF05336">
    <property type="entry name" value="rhaM"/>
    <property type="match status" value="1"/>
</dbReference>
<dbReference type="InterPro" id="IPR008000">
    <property type="entry name" value="Rham/fucose_mutarotase"/>
</dbReference>
<evidence type="ECO:0000313" key="2">
    <source>
        <dbReference type="Proteomes" id="UP000598360"/>
    </source>
</evidence>
<sequence>MTRVCFRLQVDPDRLDEYRRRHTAVWPEMLRELEACGRRNYSLFLGADGLLIGYYETDSAQDSAEYLAASRVAARWEAHMADLFIDVDDRADRAATALDEVFHLDDQLADIRGTGGIAAPDEAAPRNGGGA</sequence>
<dbReference type="RefSeq" id="WP_193928718.1">
    <property type="nucleotide sequence ID" value="NZ_JADEYC010000019.1"/>
</dbReference>
<protein>
    <submittedName>
        <fullName evidence="1">L-rhamnose mutarotase</fullName>
    </submittedName>
</protein>
<dbReference type="PANTHER" id="PTHR34389:SF2">
    <property type="entry name" value="L-RHAMNOSE MUTAROTASE"/>
    <property type="match status" value="1"/>
</dbReference>
<dbReference type="EMBL" id="JADEYC010000019">
    <property type="protein sequence ID" value="MBE9375282.1"/>
    <property type="molecule type" value="Genomic_DNA"/>
</dbReference>
<dbReference type="Gene3D" id="3.30.70.100">
    <property type="match status" value="1"/>
</dbReference>